<keyword evidence="2" id="KW-0808">Transferase</keyword>
<protein>
    <submittedName>
        <fullName evidence="2">Dihydropteroate synthase</fullName>
        <ecNumber evidence="2">2.5.1.15</ecNumber>
    </submittedName>
</protein>
<dbReference type="InterPro" id="IPR000489">
    <property type="entry name" value="Pterin-binding_dom"/>
</dbReference>
<accession>A0ABW6G0S7</accession>
<reference evidence="2 3" key="1">
    <citation type="submission" date="2024-09" db="EMBL/GenBank/DDBJ databases">
        <title>The Natural Products Discovery Center: Release of the First 8490 Sequenced Strains for Exploring Actinobacteria Biosynthetic Diversity.</title>
        <authorList>
            <person name="Kalkreuter E."/>
            <person name="Kautsar S.A."/>
            <person name="Yang D."/>
            <person name="Bader C.D."/>
            <person name="Teijaro C.N."/>
            <person name="Fluegel L."/>
            <person name="Davis C.M."/>
            <person name="Simpson J.R."/>
            <person name="Lauterbach L."/>
            <person name="Steele A.D."/>
            <person name="Gui C."/>
            <person name="Meng S."/>
            <person name="Li G."/>
            <person name="Viehrig K."/>
            <person name="Ye F."/>
            <person name="Su P."/>
            <person name="Kiefer A.F."/>
            <person name="Nichols A."/>
            <person name="Cepeda A.J."/>
            <person name="Yan W."/>
            <person name="Fan B."/>
            <person name="Jiang Y."/>
            <person name="Adhikari A."/>
            <person name="Zheng C.-J."/>
            <person name="Schuster L."/>
            <person name="Cowan T.M."/>
            <person name="Smanski M.J."/>
            <person name="Chevrette M.G."/>
            <person name="De Carvalho L.P.S."/>
            <person name="Shen B."/>
        </authorList>
    </citation>
    <scope>NUCLEOTIDE SEQUENCE [LARGE SCALE GENOMIC DNA]</scope>
    <source>
        <strain evidence="2 3">NPDC060353</strain>
    </source>
</reference>
<dbReference type="EMBL" id="JBHXCV010000003">
    <property type="protein sequence ID" value="MFD6792795.1"/>
    <property type="molecule type" value="Genomic_DNA"/>
</dbReference>
<dbReference type="GO" id="GO:0004156">
    <property type="term" value="F:dihydropteroate synthase activity"/>
    <property type="evidence" value="ECO:0007669"/>
    <property type="project" value="UniProtKB-EC"/>
</dbReference>
<dbReference type="RefSeq" id="WP_307876996.1">
    <property type="nucleotide sequence ID" value="NZ_JANBBF010000012.1"/>
</dbReference>
<feature type="domain" description="Pterin-binding" evidence="1">
    <location>
        <begin position="1"/>
        <end position="125"/>
    </location>
</feature>
<dbReference type="Gene3D" id="3.20.20.20">
    <property type="entry name" value="Dihydropteroate synthase-like"/>
    <property type="match status" value="1"/>
</dbReference>
<dbReference type="PANTHER" id="PTHR20941">
    <property type="entry name" value="FOLATE SYNTHESIS PROTEINS"/>
    <property type="match status" value="1"/>
</dbReference>
<dbReference type="Proteomes" id="UP001598673">
    <property type="component" value="Unassembled WGS sequence"/>
</dbReference>
<dbReference type="EC" id="2.5.1.15" evidence="2"/>
<proteinExistence type="predicted"/>
<dbReference type="Pfam" id="PF00809">
    <property type="entry name" value="Pterin_bind"/>
    <property type="match status" value="1"/>
</dbReference>
<dbReference type="PROSITE" id="PS50972">
    <property type="entry name" value="PTERIN_BINDING"/>
    <property type="match status" value="1"/>
</dbReference>
<evidence type="ECO:0000259" key="1">
    <source>
        <dbReference type="PROSITE" id="PS50972"/>
    </source>
</evidence>
<dbReference type="InterPro" id="IPR045031">
    <property type="entry name" value="DHP_synth-like"/>
</dbReference>
<evidence type="ECO:0000313" key="3">
    <source>
        <dbReference type="Proteomes" id="UP001598673"/>
    </source>
</evidence>
<name>A0ABW6G0S7_9PSEU</name>
<sequence length="125" mass="13058">MPWPQDSFSDGGLYDRTAAAVAHGELMWDSGADYIDVGGESTRPGASRVPASEEVRRVVPVVERMVATGIAVSIDTTRAVVAEATVASGALLVDDVSAGLADPDWPTSWPRPGFHGCPPLLGNEP</sequence>
<dbReference type="SUPFAM" id="SSF51717">
    <property type="entry name" value="Dihydropteroate synthetase-like"/>
    <property type="match status" value="1"/>
</dbReference>
<evidence type="ECO:0000313" key="2">
    <source>
        <dbReference type="EMBL" id="MFD6792795.1"/>
    </source>
</evidence>
<gene>
    <name evidence="2" type="ORF">ACFWGY_05615</name>
</gene>
<comment type="caution">
    <text evidence="2">The sequence shown here is derived from an EMBL/GenBank/DDBJ whole genome shotgun (WGS) entry which is preliminary data.</text>
</comment>
<organism evidence="2 3">
    <name type="scientific">Prauserella salsuginis</name>
    <dbReference type="NCBI Taxonomy" id="387889"/>
    <lineage>
        <taxon>Bacteria</taxon>
        <taxon>Bacillati</taxon>
        <taxon>Actinomycetota</taxon>
        <taxon>Actinomycetes</taxon>
        <taxon>Pseudonocardiales</taxon>
        <taxon>Pseudonocardiaceae</taxon>
        <taxon>Prauserella</taxon>
        <taxon>Prauserella salsuginis group</taxon>
    </lineage>
</organism>
<keyword evidence="3" id="KW-1185">Reference proteome</keyword>
<dbReference type="InterPro" id="IPR011005">
    <property type="entry name" value="Dihydropteroate_synth-like_sf"/>
</dbReference>
<dbReference type="PANTHER" id="PTHR20941:SF1">
    <property type="entry name" value="FOLIC ACID SYNTHESIS PROTEIN FOL1"/>
    <property type="match status" value="1"/>
</dbReference>